<dbReference type="GO" id="GO:0005730">
    <property type="term" value="C:nucleolus"/>
    <property type="evidence" value="ECO:0007669"/>
    <property type="project" value="TreeGrafter"/>
</dbReference>
<dbReference type="PROSITE" id="PS50294">
    <property type="entry name" value="WD_REPEATS_REGION"/>
    <property type="match status" value="2"/>
</dbReference>
<dbReference type="SUPFAM" id="SSF50978">
    <property type="entry name" value="WD40 repeat-like"/>
    <property type="match status" value="1"/>
</dbReference>
<evidence type="ECO:0000259" key="5">
    <source>
        <dbReference type="Pfam" id="PF12265"/>
    </source>
</evidence>
<dbReference type="InterPro" id="IPR051972">
    <property type="entry name" value="Glutamate-rich_WD_repeat"/>
</dbReference>
<dbReference type="Proteomes" id="UP001152533">
    <property type="component" value="Unassembled WGS sequence"/>
</dbReference>
<keyword evidence="7" id="KW-1185">Reference proteome</keyword>
<name>A0A9W4RHL3_9PEZI</name>
<organism evidence="6 7">
    <name type="scientific">Colletotrichum noveboracense</name>
    <dbReference type="NCBI Taxonomy" id="2664923"/>
    <lineage>
        <taxon>Eukaryota</taxon>
        <taxon>Fungi</taxon>
        <taxon>Dikarya</taxon>
        <taxon>Ascomycota</taxon>
        <taxon>Pezizomycotina</taxon>
        <taxon>Sordariomycetes</taxon>
        <taxon>Hypocreomycetidae</taxon>
        <taxon>Glomerellales</taxon>
        <taxon>Glomerellaceae</taxon>
        <taxon>Colletotrichum</taxon>
        <taxon>Colletotrichum gloeosporioides species complex</taxon>
    </lineage>
</organism>
<evidence type="ECO:0000256" key="4">
    <source>
        <dbReference type="SAM" id="MobiDB-lite"/>
    </source>
</evidence>
<dbReference type="GO" id="GO:0042254">
    <property type="term" value="P:ribosome biogenesis"/>
    <property type="evidence" value="ECO:0007669"/>
    <property type="project" value="TreeGrafter"/>
</dbReference>
<dbReference type="PANTHER" id="PTHR45903:SF1">
    <property type="entry name" value="GLUTAMATE-RICH WD REPEAT-CONTAINING PROTEIN 1"/>
    <property type="match status" value="1"/>
</dbReference>
<dbReference type="InterPro" id="IPR022052">
    <property type="entry name" value="Histone-bd_RBBP4-like_N"/>
</dbReference>
<dbReference type="SMART" id="SM00320">
    <property type="entry name" value="WD40"/>
    <property type="match status" value="4"/>
</dbReference>
<feature type="compositionally biased region" description="Basic and acidic residues" evidence="4">
    <location>
        <begin position="81"/>
        <end position="97"/>
    </location>
</feature>
<dbReference type="InterPro" id="IPR015943">
    <property type="entry name" value="WD40/YVTN_repeat-like_dom_sf"/>
</dbReference>
<feature type="compositionally biased region" description="Acidic residues" evidence="4">
    <location>
        <begin position="59"/>
        <end position="76"/>
    </location>
</feature>
<evidence type="ECO:0000256" key="1">
    <source>
        <dbReference type="ARBA" id="ARBA00022574"/>
    </source>
</evidence>
<dbReference type="EMBL" id="CAMGZC010000017">
    <property type="protein sequence ID" value="CAI0641515.1"/>
    <property type="molecule type" value="Genomic_DNA"/>
</dbReference>
<protein>
    <recommendedName>
        <fullName evidence="5">Histone-binding protein RBBP4-like N-terminal domain-containing protein</fullName>
    </recommendedName>
</protein>
<feature type="compositionally biased region" description="Acidic residues" evidence="4">
    <location>
        <begin position="190"/>
        <end position="208"/>
    </location>
</feature>
<feature type="region of interest" description="Disordered" evidence="4">
    <location>
        <begin position="34"/>
        <end position="98"/>
    </location>
</feature>
<evidence type="ECO:0000256" key="3">
    <source>
        <dbReference type="PROSITE-ProRule" id="PRU00221"/>
    </source>
</evidence>
<keyword evidence="1 3" id="KW-0853">WD repeat</keyword>
<dbReference type="Pfam" id="PF12265">
    <property type="entry name" value="CAF1C_H4-bd"/>
    <property type="match status" value="1"/>
</dbReference>
<dbReference type="InterPro" id="IPR036322">
    <property type="entry name" value="WD40_repeat_dom_sf"/>
</dbReference>
<reference evidence="6" key="1">
    <citation type="submission" date="2022-08" db="EMBL/GenBank/DDBJ databases">
        <authorList>
            <person name="Giroux E."/>
            <person name="Giroux E."/>
        </authorList>
    </citation>
    <scope>NUCLEOTIDE SEQUENCE</scope>
    <source>
        <strain evidence="6">H1091258</strain>
    </source>
</reference>
<feature type="domain" description="Histone-binding protein RBBP4-like N-terminal" evidence="5">
    <location>
        <begin position="119"/>
        <end position="184"/>
    </location>
</feature>
<dbReference type="Gene3D" id="2.130.10.10">
    <property type="entry name" value="YVTN repeat-like/Quinoprotein amine dehydrogenase"/>
    <property type="match status" value="1"/>
</dbReference>
<sequence length="521" mass="57168">MEGQAVTRYGGAINTEGNVTPNCIMSKRAADVEMGDAPLKGGDRPEGMEIDDKDPGMGEFEDEFEDEFESESEDGIMEAGVDGRPDAEREAEEKEGAMEVDQGTFIVGRNKLEPGQSLAPDPSTYQMLHNISTPWPCLSFDILRDSLGDNRKVYPATMYSVAGTQAENAKANDNELLVMKFSGLSRMERGEEDSDDDEDDDDDEDSDPILEHKAIPLNSTTNRVRAHQIPNQDPTKPPTTLTATMTESSNVFIHDVTPHLYSFDNPGTTITAQQNKPVSTIRAHKAEGYAVDWSPLVPGGKLLTGDNDGLIYVTTRTDGGGFVTDTRPFQGHTSSVEEIQWSPSEQSVFSSASSDGTIRVWDVRSKSRKPALTMQVSSADVNVMSWSKLTTHLLASGDDNGEFAVWDLRQWKQSSTSAKDKPSPIASFNYHKEQITSVEWHPTDDSIVAVAAADNTVTLWDLAVELDDEESKDTGGVKDVPPQLLFVHYLSNVKELHWHPQITGSLVATGDEFSVFRTISV</sequence>
<gene>
    <name evidence="6" type="ORF">CGXH109_LOCUS4848</name>
</gene>
<dbReference type="AlphaFoldDB" id="A0A9W4RHL3"/>
<keyword evidence="2" id="KW-0677">Repeat</keyword>
<feature type="compositionally biased region" description="Polar residues" evidence="4">
    <location>
        <begin position="217"/>
        <end position="233"/>
    </location>
</feature>
<feature type="repeat" description="WD" evidence="3">
    <location>
        <begin position="329"/>
        <end position="371"/>
    </location>
</feature>
<dbReference type="PANTHER" id="PTHR45903">
    <property type="entry name" value="GLUTAMATE-RICH WD REPEAT-CONTAINING PROTEIN 1"/>
    <property type="match status" value="1"/>
</dbReference>
<proteinExistence type="predicted"/>
<dbReference type="Pfam" id="PF00400">
    <property type="entry name" value="WD40"/>
    <property type="match status" value="2"/>
</dbReference>
<accession>A0A9W4RHL3</accession>
<comment type="caution">
    <text evidence="6">The sequence shown here is derived from an EMBL/GenBank/DDBJ whole genome shotgun (WGS) entry which is preliminary data.</text>
</comment>
<feature type="repeat" description="WD" evidence="3">
    <location>
        <begin position="428"/>
        <end position="462"/>
    </location>
</feature>
<dbReference type="PROSITE" id="PS50082">
    <property type="entry name" value="WD_REPEATS_2"/>
    <property type="match status" value="2"/>
</dbReference>
<evidence type="ECO:0000313" key="6">
    <source>
        <dbReference type="EMBL" id="CAI0641515.1"/>
    </source>
</evidence>
<evidence type="ECO:0000313" key="7">
    <source>
        <dbReference type="Proteomes" id="UP001152533"/>
    </source>
</evidence>
<feature type="region of interest" description="Disordered" evidence="4">
    <location>
        <begin position="182"/>
        <end position="238"/>
    </location>
</feature>
<dbReference type="InterPro" id="IPR001680">
    <property type="entry name" value="WD40_rpt"/>
</dbReference>
<evidence type="ECO:0000256" key="2">
    <source>
        <dbReference type="ARBA" id="ARBA00022737"/>
    </source>
</evidence>